<dbReference type="SUPFAM" id="SSF46689">
    <property type="entry name" value="Homeodomain-like"/>
    <property type="match status" value="2"/>
</dbReference>
<dbReference type="Pfam" id="PF02311">
    <property type="entry name" value="AraC_binding"/>
    <property type="match status" value="1"/>
</dbReference>
<keyword evidence="3" id="KW-0010">Activator</keyword>
<name>A0ABU1ZGU0_9BURK</name>
<dbReference type="Proteomes" id="UP001268089">
    <property type="component" value="Unassembled WGS sequence"/>
</dbReference>
<organism evidence="7 8">
    <name type="scientific">Rhodoferax saidenbachensis</name>
    <dbReference type="NCBI Taxonomy" id="1484693"/>
    <lineage>
        <taxon>Bacteria</taxon>
        <taxon>Pseudomonadati</taxon>
        <taxon>Pseudomonadota</taxon>
        <taxon>Betaproteobacteria</taxon>
        <taxon>Burkholderiales</taxon>
        <taxon>Comamonadaceae</taxon>
        <taxon>Rhodoferax</taxon>
    </lineage>
</organism>
<evidence type="ECO:0000259" key="6">
    <source>
        <dbReference type="PROSITE" id="PS01124"/>
    </source>
</evidence>
<evidence type="ECO:0000256" key="2">
    <source>
        <dbReference type="ARBA" id="ARBA00023125"/>
    </source>
</evidence>
<dbReference type="SMART" id="SM00342">
    <property type="entry name" value="HTH_ARAC"/>
    <property type="match status" value="1"/>
</dbReference>
<comment type="caution">
    <text evidence="7">The sequence shown here is derived from an EMBL/GenBank/DDBJ whole genome shotgun (WGS) entry which is preliminary data.</text>
</comment>
<keyword evidence="4" id="KW-0804">Transcription</keyword>
<dbReference type="Gene3D" id="1.10.10.60">
    <property type="entry name" value="Homeodomain-like"/>
    <property type="match status" value="2"/>
</dbReference>
<dbReference type="InterPro" id="IPR037923">
    <property type="entry name" value="HTH-like"/>
</dbReference>
<evidence type="ECO:0000256" key="4">
    <source>
        <dbReference type="ARBA" id="ARBA00023163"/>
    </source>
</evidence>
<sequence length="277" mass="30795">MPASPHAFTRHASLPHLELRTTTQASDSYQTHTHAEYSLGCIDAGEAVYSHGTHAIPLRAGMTVMMEPGLAHACNPSPLQPWSYRMLYVDAQWVHQSFLPFDALAVPRQLALARHHSDDATLFQTLTELLDSLIGTPDPLQVDEQLLLFLEQYVLIPRGLEPESSSNHQGLARVRDLLHARVEQPLALAELARASGLDGFALIRKFKQAYGQTPHAYQIDLRLNLAKQLLKQGATLADVAHQLGFSDQAHFQRQFKQRHATTPKNYQGDLRAAPSHG</sequence>
<dbReference type="EMBL" id="JAVDXO010000001">
    <property type="protein sequence ID" value="MDR7304753.1"/>
    <property type="molecule type" value="Genomic_DNA"/>
</dbReference>
<dbReference type="PROSITE" id="PS01124">
    <property type="entry name" value="HTH_ARAC_FAMILY_2"/>
    <property type="match status" value="1"/>
</dbReference>
<keyword evidence="8" id="KW-1185">Reference proteome</keyword>
<dbReference type="InterPro" id="IPR018062">
    <property type="entry name" value="HTH_AraC-typ_CS"/>
</dbReference>
<keyword evidence="2" id="KW-0238">DNA-binding</keyword>
<gene>
    <name evidence="7" type="ORF">J2X15_000019</name>
</gene>
<dbReference type="Pfam" id="PF12833">
    <property type="entry name" value="HTH_18"/>
    <property type="match status" value="1"/>
</dbReference>
<dbReference type="PRINTS" id="PR00032">
    <property type="entry name" value="HTHARAC"/>
</dbReference>
<dbReference type="InterPro" id="IPR003313">
    <property type="entry name" value="AraC-bd"/>
</dbReference>
<evidence type="ECO:0000256" key="1">
    <source>
        <dbReference type="ARBA" id="ARBA00023015"/>
    </source>
</evidence>
<feature type="domain" description="HTH araC/xylS-type" evidence="6">
    <location>
        <begin position="172"/>
        <end position="269"/>
    </location>
</feature>
<dbReference type="PANTHER" id="PTHR46796">
    <property type="entry name" value="HTH-TYPE TRANSCRIPTIONAL ACTIVATOR RHAS-RELATED"/>
    <property type="match status" value="1"/>
</dbReference>
<feature type="region of interest" description="Disordered" evidence="5">
    <location>
        <begin position="257"/>
        <end position="277"/>
    </location>
</feature>
<dbReference type="InterPro" id="IPR009057">
    <property type="entry name" value="Homeodomain-like_sf"/>
</dbReference>
<dbReference type="InterPro" id="IPR050204">
    <property type="entry name" value="AraC_XylS_family_regulators"/>
</dbReference>
<evidence type="ECO:0000256" key="5">
    <source>
        <dbReference type="SAM" id="MobiDB-lite"/>
    </source>
</evidence>
<accession>A0ABU1ZGU0</accession>
<protein>
    <submittedName>
        <fullName evidence="7">AraC-like DNA-binding protein</fullName>
    </submittedName>
</protein>
<evidence type="ECO:0000256" key="3">
    <source>
        <dbReference type="ARBA" id="ARBA00023159"/>
    </source>
</evidence>
<dbReference type="InterPro" id="IPR020449">
    <property type="entry name" value="Tscrpt_reg_AraC-type_HTH"/>
</dbReference>
<evidence type="ECO:0000313" key="8">
    <source>
        <dbReference type="Proteomes" id="UP001268089"/>
    </source>
</evidence>
<reference evidence="7 8" key="1">
    <citation type="submission" date="2023-07" db="EMBL/GenBank/DDBJ databases">
        <title>Sorghum-associated microbial communities from plants grown in Nebraska, USA.</title>
        <authorList>
            <person name="Schachtman D."/>
        </authorList>
    </citation>
    <scope>NUCLEOTIDE SEQUENCE [LARGE SCALE GENOMIC DNA]</scope>
    <source>
        <strain evidence="7 8">BE308</strain>
    </source>
</reference>
<keyword evidence="1" id="KW-0805">Transcription regulation</keyword>
<dbReference type="PROSITE" id="PS00041">
    <property type="entry name" value="HTH_ARAC_FAMILY_1"/>
    <property type="match status" value="1"/>
</dbReference>
<evidence type="ECO:0000313" key="7">
    <source>
        <dbReference type="EMBL" id="MDR7304753.1"/>
    </source>
</evidence>
<dbReference type="InterPro" id="IPR018060">
    <property type="entry name" value="HTH_AraC"/>
</dbReference>
<dbReference type="SUPFAM" id="SSF51215">
    <property type="entry name" value="Regulatory protein AraC"/>
    <property type="match status" value="1"/>
</dbReference>
<proteinExistence type="predicted"/>
<dbReference type="PANTHER" id="PTHR46796:SF2">
    <property type="entry name" value="TRANSCRIPTIONAL REGULATORY PROTEIN"/>
    <property type="match status" value="1"/>
</dbReference>
<dbReference type="RefSeq" id="WP_310338158.1">
    <property type="nucleotide sequence ID" value="NZ_JAVDXO010000001.1"/>
</dbReference>